<dbReference type="Pfam" id="PF00239">
    <property type="entry name" value="Resolvase"/>
    <property type="match status" value="1"/>
</dbReference>
<evidence type="ECO:0000313" key="8">
    <source>
        <dbReference type="Proteomes" id="UP000051155"/>
    </source>
</evidence>
<dbReference type="RefSeq" id="WP_057738748.1">
    <property type="nucleotide sequence ID" value="NZ_AZEG01000052.1"/>
</dbReference>
<keyword evidence="3" id="KW-0233">DNA recombination</keyword>
<dbReference type="GO" id="GO:0003677">
    <property type="term" value="F:DNA binding"/>
    <property type="evidence" value="ECO:0007669"/>
    <property type="project" value="UniProtKB-KW"/>
</dbReference>
<evidence type="ECO:0000256" key="5">
    <source>
        <dbReference type="PROSITE-ProRule" id="PRU10137"/>
    </source>
</evidence>
<dbReference type="Gene3D" id="3.40.50.1390">
    <property type="entry name" value="Resolvase, N-terminal catalytic domain"/>
    <property type="match status" value="1"/>
</dbReference>
<dbReference type="OrthoDB" id="9797501at2"/>
<reference evidence="7 8" key="1">
    <citation type="journal article" date="2015" name="Genome Announc.">
        <title>Expanding the biotechnology potential of lactobacilli through comparative genomics of 213 strains and associated genera.</title>
        <authorList>
            <person name="Sun Z."/>
            <person name="Harris H.M."/>
            <person name="McCann A."/>
            <person name="Guo C."/>
            <person name="Argimon S."/>
            <person name="Zhang W."/>
            <person name="Yang X."/>
            <person name="Jeffery I.B."/>
            <person name="Cooney J.C."/>
            <person name="Kagawa T.F."/>
            <person name="Liu W."/>
            <person name="Song Y."/>
            <person name="Salvetti E."/>
            <person name="Wrobel A."/>
            <person name="Rasinkangas P."/>
            <person name="Parkhill J."/>
            <person name="Rea M.C."/>
            <person name="O'Sullivan O."/>
            <person name="Ritari J."/>
            <person name="Douillard F.P."/>
            <person name="Paul Ross R."/>
            <person name="Yang R."/>
            <person name="Briner A.E."/>
            <person name="Felis G.E."/>
            <person name="de Vos W.M."/>
            <person name="Barrangou R."/>
            <person name="Klaenhammer T.R."/>
            <person name="Caufield P.W."/>
            <person name="Cui Y."/>
            <person name="Zhang H."/>
            <person name="O'Toole P.W."/>
        </authorList>
    </citation>
    <scope>NUCLEOTIDE SEQUENCE [LARGE SCALE GENOMIC DNA]</scope>
    <source>
        <strain evidence="7 8">DSM 19971</strain>
    </source>
</reference>
<name>A0A0R1PX47_9LACO</name>
<dbReference type="PATRIC" id="fig|1423812.3.peg.2134"/>
<dbReference type="InterPro" id="IPR006118">
    <property type="entry name" value="Recombinase_CS"/>
</dbReference>
<dbReference type="Proteomes" id="UP000051155">
    <property type="component" value="Unassembled WGS sequence"/>
</dbReference>
<keyword evidence="1" id="KW-0229">DNA integration</keyword>
<dbReference type="InterPro" id="IPR050639">
    <property type="entry name" value="SSR_resolvase"/>
</dbReference>
<evidence type="ECO:0000313" key="7">
    <source>
        <dbReference type="EMBL" id="KRL33203.1"/>
    </source>
</evidence>
<accession>A0A0R1PX47</accession>
<dbReference type="GO" id="GO:0015074">
    <property type="term" value="P:DNA integration"/>
    <property type="evidence" value="ECO:0007669"/>
    <property type="project" value="UniProtKB-KW"/>
</dbReference>
<dbReference type="GO" id="GO:0000150">
    <property type="term" value="F:DNA strand exchange activity"/>
    <property type="evidence" value="ECO:0007669"/>
    <property type="project" value="InterPro"/>
</dbReference>
<dbReference type="Gene3D" id="1.10.10.60">
    <property type="entry name" value="Homeodomain-like"/>
    <property type="match status" value="1"/>
</dbReference>
<proteinExistence type="predicted"/>
<keyword evidence="2" id="KW-0238">DNA-binding</keyword>
<dbReference type="SMART" id="SM00857">
    <property type="entry name" value="Resolvase"/>
    <property type="match status" value="1"/>
</dbReference>
<dbReference type="CDD" id="cd03768">
    <property type="entry name" value="SR_ResInv"/>
    <property type="match status" value="1"/>
</dbReference>
<dbReference type="SUPFAM" id="SSF53041">
    <property type="entry name" value="Resolvase-like"/>
    <property type="match status" value="1"/>
</dbReference>
<dbReference type="EMBL" id="AZEG01000052">
    <property type="protein sequence ID" value="KRL33203.1"/>
    <property type="molecule type" value="Genomic_DNA"/>
</dbReference>
<dbReference type="PANTHER" id="PTHR30461">
    <property type="entry name" value="DNA-INVERTASE FROM LAMBDOID PROPHAGE"/>
    <property type="match status" value="1"/>
</dbReference>
<evidence type="ECO:0000256" key="1">
    <source>
        <dbReference type="ARBA" id="ARBA00022908"/>
    </source>
</evidence>
<evidence type="ECO:0000256" key="3">
    <source>
        <dbReference type="ARBA" id="ARBA00023172"/>
    </source>
</evidence>
<dbReference type="STRING" id="1423812.FD20_GL002011"/>
<dbReference type="InterPro" id="IPR006119">
    <property type="entry name" value="Resolv_N"/>
</dbReference>
<dbReference type="PANTHER" id="PTHR30461:SF2">
    <property type="entry name" value="SERINE RECOMBINASE PINE-RELATED"/>
    <property type="match status" value="1"/>
</dbReference>
<protein>
    <submittedName>
        <fullName evidence="7">Resolvase</fullName>
    </submittedName>
</protein>
<organism evidence="7 8">
    <name type="scientific">Liquorilactobacillus uvarum DSM 19971</name>
    <dbReference type="NCBI Taxonomy" id="1423812"/>
    <lineage>
        <taxon>Bacteria</taxon>
        <taxon>Bacillati</taxon>
        <taxon>Bacillota</taxon>
        <taxon>Bacilli</taxon>
        <taxon>Lactobacillales</taxon>
        <taxon>Lactobacillaceae</taxon>
        <taxon>Liquorilactobacillus</taxon>
    </lineage>
</organism>
<dbReference type="PROSITE" id="PS00397">
    <property type="entry name" value="RECOMBINASES_1"/>
    <property type="match status" value="1"/>
</dbReference>
<dbReference type="AlphaFoldDB" id="A0A0R1PX47"/>
<evidence type="ECO:0000259" key="6">
    <source>
        <dbReference type="PROSITE" id="PS51736"/>
    </source>
</evidence>
<comment type="caution">
    <text evidence="7">The sequence shown here is derived from an EMBL/GenBank/DDBJ whole genome shotgun (WGS) entry which is preliminary data.</text>
</comment>
<feature type="active site" description="O-(5'-phospho-DNA)-serine intermediate" evidence="4 5">
    <location>
        <position position="9"/>
    </location>
</feature>
<dbReference type="InterPro" id="IPR036162">
    <property type="entry name" value="Resolvase-like_N_sf"/>
</dbReference>
<evidence type="ECO:0000256" key="2">
    <source>
        <dbReference type="ARBA" id="ARBA00023125"/>
    </source>
</evidence>
<feature type="domain" description="Resolvase/invertase-type recombinase catalytic" evidence="6">
    <location>
        <begin position="1"/>
        <end position="134"/>
    </location>
</feature>
<sequence length="186" mass="21123">MIIGYARVSTIGQDLNSQIAELKSKGAQAIYKEKFTGTKIDRPVFKKLLLKLKPGDTLMVTKLDRFARNALEAQQVIKSLFDKQVSVNILNVGVVEDSPTGRLIFNIFSAFAEFERDMIISRTQDGKAYAKKHNPNYREGRPRKYTVYQMDLAMNLLKNSSYTSVAKQTGISKSTLIRERKRRGII</sequence>
<evidence type="ECO:0000256" key="4">
    <source>
        <dbReference type="PIRSR" id="PIRSR606118-50"/>
    </source>
</evidence>
<keyword evidence="8" id="KW-1185">Reference proteome</keyword>
<dbReference type="PROSITE" id="PS51736">
    <property type="entry name" value="RECOMBINASES_3"/>
    <property type="match status" value="1"/>
</dbReference>
<gene>
    <name evidence="7" type="ORF">FD20_GL002011</name>
</gene>